<dbReference type="EMBL" id="JALBWM010000053">
    <property type="protein sequence ID" value="MCO1335206.1"/>
    <property type="molecule type" value="Genomic_DNA"/>
</dbReference>
<keyword evidence="3" id="KW-1185">Reference proteome</keyword>
<dbReference type="RefSeq" id="WP_252468282.1">
    <property type="nucleotide sequence ID" value="NZ_JALBWM010000053.1"/>
</dbReference>
<dbReference type="Pfam" id="PF07791">
    <property type="entry name" value="Imm11"/>
    <property type="match status" value="1"/>
</dbReference>
<dbReference type="Proteomes" id="UP001139028">
    <property type="component" value="Unassembled WGS sequence"/>
</dbReference>
<protein>
    <recommendedName>
        <fullName evidence="1">Immunity MXAN-0049 protein domain-containing protein</fullName>
    </recommendedName>
</protein>
<evidence type="ECO:0000259" key="1">
    <source>
        <dbReference type="Pfam" id="PF07791"/>
    </source>
</evidence>
<comment type="caution">
    <text evidence="2">The sequence shown here is derived from an EMBL/GenBank/DDBJ whole genome shotgun (WGS) entry which is preliminary data.</text>
</comment>
<organism evidence="2 3">
    <name type="scientific">Microbulbifer okhotskensis</name>
    <dbReference type="NCBI Taxonomy" id="2926617"/>
    <lineage>
        <taxon>Bacteria</taxon>
        <taxon>Pseudomonadati</taxon>
        <taxon>Pseudomonadota</taxon>
        <taxon>Gammaproteobacteria</taxon>
        <taxon>Cellvibrionales</taxon>
        <taxon>Microbulbiferaceae</taxon>
        <taxon>Microbulbifer</taxon>
    </lineage>
</organism>
<evidence type="ECO:0000313" key="3">
    <source>
        <dbReference type="Proteomes" id="UP001139028"/>
    </source>
</evidence>
<dbReference type="AlphaFoldDB" id="A0A9X2J862"/>
<gene>
    <name evidence="2" type="ORF">MO867_12770</name>
</gene>
<reference evidence="2" key="1">
    <citation type="journal article" date="2022" name="Arch. Microbiol.">
        <title>Microbulbifer okhotskensis sp. nov., isolated from a deep bottom sediment of the Okhotsk Sea.</title>
        <authorList>
            <person name="Romanenko L."/>
            <person name="Kurilenko V."/>
            <person name="Otstavnykh N."/>
            <person name="Velansky P."/>
            <person name="Isaeva M."/>
            <person name="Mikhailov V."/>
        </authorList>
    </citation>
    <scope>NUCLEOTIDE SEQUENCE</scope>
    <source>
        <strain evidence="2">OS29</strain>
    </source>
</reference>
<accession>A0A9X2J862</accession>
<proteinExistence type="predicted"/>
<dbReference type="InterPro" id="IPR012433">
    <property type="entry name" value="Imm11"/>
</dbReference>
<feature type="domain" description="Immunity MXAN-0049 protein" evidence="1">
    <location>
        <begin position="131"/>
        <end position="175"/>
    </location>
</feature>
<evidence type="ECO:0000313" key="2">
    <source>
        <dbReference type="EMBL" id="MCO1335206.1"/>
    </source>
</evidence>
<sequence length="180" mass="20305">MSIYKVSENDSDFMTPYFEPTAVLKKRVGMKFLFNTAPKSYSEEWEPLELSIKACDSAPVIPTISRWQNYLVLHEAAYNALEGTLGPFGEFLPCTHQGAKFYLFNPLTIAEDLNAVVPGSVTRDNDLISAIEFDEDKLKEVPIFRTKESNVSIYCTEAFKEAVEASSLDGLFFSKNLTQY</sequence>
<name>A0A9X2J862_9GAMM</name>